<feature type="transmembrane region" description="Helical" evidence="6">
    <location>
        <begin position="39"/>
        <end position="58"/>
    </location>
</feature>
<dbReference type="Proteomes" id="UP000193925">
    <property type="component" value="Chromosome AFERRI"/>
</dbReference>
<keyword evidence="3 6" id="KW-0812">Transmembrane</keyword>
<dbReference type="PANTHER" id="PTHR38601">
    <property type="entry name" value="HYDROGENASE-4 COMPONENT E"/>
    <property type="match status" value="1"/>
</dbReference>
<gene>
    <name evidence="9" type="ORF">AFERRI_30228</name>
    <name evidence="8" type="ORF">AFERRI_90022</name>
</gene>
<feature type="transmembrane region" description="Helical" evidence="6">
    <location>
        <begin position="6"/>
        <end position="27"/>
    </location>
</feature>
<feature type="transmembrane region" description="Helical" evidence="6">
    <location>
        <begin position="158"/>
        <end position="178"/>
    </location>
</feature>
<dbReference type="PROSITE" id="PS50042">
    <property type="entry name" value="CNMP_BINDING_3"/>
    <property type="match status" value="1"/>
</dbReference>
<feature type="domain" description="Cyclic nucleotide-binding" evidence="7">
    <location>
        <begin position="141"/>
        <end position="199"/>
    </location>
</feature>
<keyword evidence="5 6" id="KW-0472">Membrane</keyword>
<dbReference type="GO" id="GO:0005886">
    <property type="term" value="C:plasma membrane"/>
    <property type="evidence" value="ECO:0007669"/>
    <property type="project" value="UniProtKB-SubCell"/>
</dbReference>
<dbReference type="EMBL" id="CCCS020000082">
    <property type="protein sequence ID" value="CDQ12166.1"/>
    <property type="molecule type" value="Genomic_DNA"/>
</dbReference>
<organism evidence="8">
    <name type="scientific">Acidithiobacillus ferrivorans</name>
    <dbReference type="NCBI Taxonomy" id="160808"/>
    <lineage>
        <taxon>Bacteria</taxon>
        <taxon>Pseudomonadati</taxon>
        <taxon>Pseudomonadota</taxon>
        <taxon>Acidithiobacillia</taxon>
        <taxon>Acidithiobacillales</taxon>
        <taxon>Acidithiobacillaceae</taxon>
        <taxon>Acidithiobacillus</taxon>
    </lineage>
</organism>
<feature type="transmembrane region" description="Helical" evidence="6">
    <location>
        <begin position="64"/>
        <end position="86"/>
    </location>
</feature>
<evidence type="ECO:0000256" key="1">
    <source>
        <dbReference type="ARBA" id="ARBA00004651"/>
    </source>
</evidence>
<dbReference type="InterPro" id="IPR038730">
    <property type="entry name" value="HyfE-like"/>
</dbReference>
<name>A0A060UV06_9PROT</name>
<evidence type="ECO:0000259" key="7">
    <source>
        <dbReference type="PROSITE" id="PS50042"/>
    </source>
</evidence>
<proteinExistence type="predicted"/>
<keyword evidence="10" id="KW-1185">Reference proteome</keyword>
<keyword evidence="4 6" id="KW-1133">Transmembrane helix</keyword>
<evidence type="ECO:0000256" key="3">
    <source>
        <dbReference type="ARBA" id="ARBA00022692"/>
    </source>
</evidence>
<accession>A0A060UV06</accession>
<sequence length="226" mass="23962">MDATVSPIALSLDGSIAALFVVLGLGVMVSRQMLGTLRFFMWQSVALTASALVLADALQAINLLWVALITFSTKVIAVPLVLRWAAGEEIYGRREVDQALSISASVLVAAILALVGWFAVAPVLPILHGTPFALLNLPTGLIMVLWGAFTVALRRESVAQLMGLLIMENGAFFGSIAIVHNLTVIAEIAAAVDVPIVALVIGLLIRSIRRVTGTTRVGGMDTLHER</sequence>
<reference evidence="9 10" key="3">
    <citation type="submission" date="2017-03" db="EMBL/GenBank/DDBJ databases">
        <authorList>
            <person name="Regsiter A."/>
            <person name="William W."/>
        </authorList>
    </citation>
    <scope>NUCLEOTIDE SEQUENCE [LARGE SCALE GENOMIC DNA]</scope>
    <source>
        <strain evidence="9">PRJEB5721</strain>
    </source>
</reference>
<evidence type="ECO:0000256" key="2">
    <source>
        <dbReference type="ARBA" id="ARBA00022475"/>
    </source>
</evidence>
<evidence type="ECO:0000256" key="5">
    <source>
        <dbReference type="ARBA" id="ARBA00023136"/>
    </source>
</evidence>
<evidence type="ECO:0000313" key="8">
    <source>
        <dbReference type="EMBL" id="CDQ12166.1"/>
    </source>
</evidence>
<keyword evidence="2" id="KW-1003">Cell membrane</keyword>
<evidence type="ECO:0000256" key="6">
    <source>
        <dbReference type="SAM" id="Phobius"/>
    </source>
</evidence>
<protein>
    <recommendedName>
        <fullName evidence="7">Cyclic nucleotide-binding domain-containing protein</fullName>
    </recommendedName>
</protein>
<dbReference type="AlphaFoldDB" id="A0A060UV06"/>
<comment type="subcellular location">
    <subcellularLocation>
        <location evidence="1">Cell membrane</location>
        <topology evidence="1">Multi-pass membrane protein</topology>
    </subcellularLocation>
</comment>
<feature type="transmembrane region" description="Helical" evidence="6">
    <location>
        <begin position="132"/>
        <end position="151"/>
    </location>
</feature>
<dbReference type="PANTHER" id="PTHR38601:SF1">
    <property type="entry name" value="HYDROGENASE-4 COMPONENT E"/>
    <property type="match status" value="1"/>
</dbReference>
<feature type="transmembrane region" description="Helical" evidence="6">
    <location>
        <begin position="98"/>
        <end position="120"/>
    </location>
</feature>
<evidence type="ECO:0000313" key="10">
    <source>
        <dbReference type="Proteomes" id="UP000193925"/>
    </source>
</evidence>
<dbReference type="EMBL" id="LT841305">
    <property type="protein sequence ID" value="SMH66496.1"/>
    <property type="molecule type" value="Genomic_DNA"/>
</dbReference>
<reference evidence="8" key="1">
    <citation type="submission" date="2014-03" db="EMBL/GenBank/DDBJ databases">
        <authorList>
            <person name="Genoscope - CEA"/>
        </authorList>
    </citation>
    <scope>NUCLEOTIDE SEQUENCE [LARGE SCALE GENOMIC DNA]</scope>
    <source>
        <strain evidence="8">CF27</strain>
    </source>
</reference>
<feature type="transmembrane region" description="Helical" evidence="6">
    <location>
        <begin position="184"/>
        <end position="205"/>
    </location>
</feature>
<evidence type="ECO:0000256" key="4">
    <source>
        <dbReference type="ARBA" id="ARBA00022989"/>
    </source>
</evidence>
<dbReference type="InterPro" id="IPR000595">
    <property type="entry name" value="cNMP-bd_dom"/>
</dbReference>
<reference evidence="8" key="2">
    <citation type="submission" date="2014-07" db="EMBL/GenBank/DDBJ databases">
        <title>Initial genome analysis of the psychrotolerant acidophile Acidithiobacillus ferrivorans CF27: insights into iron and sulfur oxidation pathways and into biofilm formation.</title>
        <authorList>
            <person name="Talla E."/>
            <person name="Hedrich S."/>
            <person name="Mangenot S."/>
            <person name="Ji B."/>
            <person name="Johnson D.B."/>
            <person name="Barbe V."/>
            <person name="Bonnefoy V."/>
        </authorList>
    </citation>
    <scope>NUCLEOTIDE SEQUENCE [LARGE SCALE GENOMIC DNA]</scope>
    <source>
        <strain evidence="8">CF27</strain>
    </source>
</reference>
<evidence type="ECO:0000313" key="9">
    <source>
        <dbReference type="EMBL" id="SMH66496.1"/>
    </source>
</evidence>